<organism evidence="2 3">
    <name type="scientific">Algoriphagus alkaliphilus</name>
    <dbReference type="NCBI Taxonomy" id="279824"/>
    <lineage>
        <taxon>Bacteria</taxon>
        <taxon>Pseudomonadati</taxon>
        <taxon>Bacteroidota</taxon>
        <taxon>Cytophagia</taxon>
        <taxon>Cytophagales</taxon>
        <taxon>Cyclobacteriaceae</taxon>
        <taxon>Algoriphagus</taxon>
    </lineage>
</organism>
<evidence type="ECO:0000256" key="1">
    <source>
        <dbReference type="SAM" id="Phobius"/>
    </source>
</evidence>
<dbReference type="STRING" id="279824.SAMN03080617_04345"/>
<keyword evidence="1" id="KW-0472">Membrane</keyword>
<evidence type="ECO:0000313" key="3">
    <source>
        <dbReference type="Proteomes" id="UP000198756"/>
    </source>
</evidence>
<protein>
    <submittedName>
        <fullName evidence="2">Uncharacterized protein</fullName>
    </submittedName>
</protein>
<dbReference type="AlphaFoldDB" id="A0A1G5ZQX5"/>
<reference evidence="3" key="1">
    <citation type="submission" date="2016-10" db="EMBL/GenBank/DDBJ databases">
        <authorList>
            <person name="Varghese N."/>
            <person name="Submissions S."/>
        </authorList>
    </citation>
    <scope>NUCLEOTIDE SEQUENCE [LARGE SCALE GENOMIC DNA]</scope>
    <source>
        <strain evidence="3">DSM 22703</strain>
    </source>
</reference>
<keyword evidence="1" id="KW-1133">Transmembrane helix</keyword>
<feature type="transmembrane region" description="Helical" evidence="1">
    <location>
        <begin position="12"/>
        <end position="29"/>
    </location>
</feature>
<evidence type="ECO:0000313" key="2">
    <source>
        <dbReference type="EMBL" id="SDA97229.1"/>
    </source>
</evidence>
<gene>
    <name evidence="2" type="ORF">SAMN03080617_04345</name>
</gene>
<accession>A0A1G5ZQX5</accession>
<dbReference type="EMBL" id="FMXE01000061">
    <property type="protein sequence ID" value="SDA97229.1"/>
    <property type="molecule type" value="Genomic_DNA"/>
</dbReference>
<dbReference type="RefSeq" id="WP_092735165.1">
    <property type="nucleotide sequence ID" value="NZ_FMXE01000061.1"/>
</dbReference>
<keyword evidence="3" id="KW-1185">Reference proteome</keyword>
<proteinExistence type="predicted"/>
<name>A0A1G5ZQX5_9BACT</name>
<keyword evidence="1" id="KW-0812">Transmembrane</keyword>
<dbReference type="OrthoDB" id="795889at2"/>
<sequence length="156" mass="17952">MKGKTESQRIKYVQYLGLLIVFFCTIQFSNGQTAVEKIDLMGKIYTVTKDFPTEILGKYLYEGKGEPIIQLDENGEGLFQPHMVKPIKIKFWIDCDENGTIRKQIGSEGRYQYTLLIQYLDGNDGNYPVGKYNLMGVMILKDLGRAVIYGERYKKL</sequence>
<dbReference type="Proteomes" id="UP000198756">
    <property type="component" value="Unassembled WGS sequence"/>
</dbReference>